<protein>
    <submittedName>
        <fullName evidence="2">Uncharacterized protein</fullName>
    </submittedName>
</protein>
<evidence type="ECO:0000313" key="2">
    <source>
        <dbReference type="EMBL" id="KIE08781.1"/>
    </source>
</evidence>
<name>A0A0C1N896_9CYAN</name>
<evidence type="ECO:0000256" key="1">
    <source>
        <dbReference type="SAM" id="Phobius"/>
    </source>
</evidence>
<proteinExistence type="predicted"/>
<dbReference type="STRING" id="1479485.DA73_0230160"/>
<keyword evidence="1" id="KW-0812">Transmembrane</keyword>
<keyword evidence="1" id="KW-1133">Transmembrane helix</keyword>
<sequence length="62" mass="6619">MPNAQLPISNPQSPTPNTLANSSIKSYTFLNILIFLLAIVALRSHTPKVVVTQLSGTALSDL</sequence>
<organism evidence="2">
    <name type="scientific">Tolypothrix bouteillei VB521301</name>
    <dbReference type="NCBI Taxonomy" id="1479485"/>
    <lineage>
        <taxon>Bacteria</taxon>
        <taxon>Bacillati</taxon>
        <taxon>Cyanobacteriota</taxon>
        <taxon>Cyanophyceae</taxon>
        <taxon>Nostocales</taxon>
        <taxon>Tolypothrichaceae</taxon>
        <taxon>Tolypothrix</taxon>
    </lineage>
</organism>
<reference evidence="2" key="1">
    <citation type="journal article" date="2015" name="Genome Announc.">
        <title>Draft Genome Sequence of Tolypothrix boutellei Strain VB521301.</title>
        <authorList>
            <person name="Chandrababunaidu M.M."/>
            <person name="Singh D."/>
            <person name="Sen D."/>
            <person name="Bhan S."/>
            <person name="Das S."/>
            <person name="Gupta A."/>
            <person name="Adhikary S.P."/>
            <person name="Tripathy S."/>
        </authorList>
    </citation>
    <scope>NUCLEOTIDE SEQUENCE</scope>
    <source>
        <strain evidence="2">VB521301</strain>
    </source>
</reference>
<keyword evidence="1" id="KW-0472">Membrane</keyword>
<feature type="transmembrane region" description="Helical" evidence="1">
    <location>
        <begin position="24"/>
        <end position="42"/>
    </location>
</feature>
<accession>A0A0C1N896</accession>
<gene>
    <name evidence="2" type="ORF">DA73_0230160</name>
</gene>
<dbReference type="EMBL" id="JHEG02000058">
    <property type="protein sequence ID" value="KIE08781.1"/>
    <property type="molecule type" value="Genomic_DNA"/>
</dbReference>
<dbReference type="AlphaFoldDB" id="A0A0C1N896"/>
<comment type="caution">
    <text evidence="2">The sequence shown here is derived from an EMBL/GenBank/DDBJ whole genome shotgun (WGS) entry which is preliminary data.</text>
</comment>